<dbReference type="STRING" id="937218.SAMN06297251_10719"/>
<dbReference type="EMBL" id="FWXR01000007">
    <property type="protein sequence ID" value="SMC74537.1"/>
    <property type="molecule type" value="Genomic_DNA"/>
</dbReference>
<dbReference type="AlphaFoldDB" id="A0A1W2BNP2"/>
<feature type="region of interest" description="Disordered" evidence="1">
    <location>
        <begin position="115"/>
        <end position="140"/>
    </location>
</feature>
<evidence type="ECO:0000313" key="3">
    <source>
        <dbReference type="Proteomes" id="UP000192656"/>
    </source>
</evidence>
<gene>
    <name evidence="2" type="ORF">SAMN06297251_10719</name>
</gene>
<reference evidence="2 3" key="1">
    <citation type="submission" date="2017-04" db="EMBL/GenBank/DDBJ databases">
        <authorList>
            <person name="Afonso C.L."/>
            <person name="Miller P.J."/>
            <person name="Scott M.A."/>
            <person name="Spackman E."/>
            <person name="Goraichik I."/>
            <person name="Dimitrov K.M."/>
            <person name="Suarez D.L."/>
            <person name="Swayne D.E."/>
        </authorList>
    </citation>
    <scope>NUCLEOTIDE SEQUENCE [LARGE SCALE GENOMIC DNA]</scope>
    <source>
        <strain evidence="2 3">CGMCC 1.10972</strain>
    </source>
</reference>
<organism evidence="2 3">
    <name type="scientific">Fulvimarina manganoxydans</name>
    <dbReference type="NCBI Taxonomy" id="937218"/>
    <lineage>
        <taxon>Bacteria</taxon>
        <taxon>Pseudomonadati</taxon>
        <taxon>Pseudomonadota</taxon>
        <taxon>Alphaproteobacteria</taxon>
        <taxon>Hyphomicrobiales</taxon>
        <taxon>Aurantimonadaceae</taxon>
        <taxon>Fulvimarina</taxon>
    </lineage>
</organism>
<accession>A0A1W2BNP2</accession>
<evidence type="ECO:0000313" key="2">
    <source>
        <dbReference type="EMBL" id="SMC74537.1"/>
    </source>
</evidence>
<keyword evidence="3" id="KW-1185">Reference proteome</keyword>
<proteinExistence type="predicted"/>
<sequence length="158" mass="17851">MRRAPLYHRLPCHERVGNGQFVPTLTPFARLFHEGGAKFGRRARASHSSYMDKRAAQPVKDSIPFSISKFVRVSRVIPGIGRPRFAADLKWLAPNTNRSSDWLCEDERTVFRRAGDQAKHSQGASPNAEIGGMPPAQRHSCSLRHRVGGAYRRYLKQD</sequence>
<protein>
    <submittedName>
        <fullName evidence="2">Uncharacterized protein</fullName>
    </submittedName>
</protein>
<evidence type="ECO:0000256" key="1">
    <source>
        <dbReference type="SAM" id="MobiDB-lite"/>
    </source>
</evidence>
<dbReference type="Proteomes" id="UP000192656">
    <property type="component" value="Unassembled WGS sequence"/>
</dbReference>
<name>A0A1W2BNP2_9HYPH</name>